<dbReference type="InterPro" id="IPR019786">
    <property type="entry name" value="Zinc_finger_PHD-type_CS"/>
</dbReference>
<dbReference type="SUPFAM" id="SSF57903">
    <property type="entry name" value="FYVE/PHD zinc finger"/>
    <property type="match status" value="2"/>
</dbReference>
<dbReference type="CDD" id="cd15534">
    <property type="entry name" value="PHD2_PHF12_Rco1"/>
    <property type="match status" value="1"/>
</dbReference>
<gene>
    <name evidence="7" type="ORF">KGF56_002089</name>
</gene>
<keyword evidence="3" id="KW-0862">Zinc</keyword>
<dbReference type="RefSeq" id="XP_049180878.1">
    <property type="nucleotide sequence ID" value="XM_049323281.1"/>
</dbReference>
<evidence type="ECO:0000256" key="4">
    <source>
        <dbReference type="PROSITE-ProRule" id="PRU00146"/>
    </source>
</evidence>
<keyword evidence="2 4" id="KW-0863">Zinc-finger</keyword>
<dbReference type="EMBL" id="JAHUZD010000067">
    <property type="protein sequence ID" value="KAI3405133.2"/>
    <property type="molecule type" value="Genomic_DNA"/>
</dbReference>
<evidence type="ECO:0000256" key="3">
    <source>
        <dbReference type="ARBA" id="ARBA00022833"/>
    </source>
</evidence>
<dbReference type="InterPro" id="IPR001965">
    <property type="entry name" value="Znf_PHD"/>
</dbReference>
<evidence type="ECO:0000256" key="5">
    <source>
        <dbReference type="SAM" id="MobiDB-lite"/>
    </source>
</evidence>
<feature type="region of interest" description="Disordered" evidence="5">
    <location>
        <begin position="234"/>
        <end position="258"/>
    </location>
</feature>
<dbReference type="SMART" id="SM00249">
    <property type="entry name" value="PHD"/>
    <property type="match status" value="2"/>
</dbReference>
<dbReference type="CDD" id="cd15535">
    <property type="entry name" value="PHD1_Rco1"/>
    <property type="match status" value="1"/>
</dbReference>
<keyword evidence="8" id="KW-1185">Reference proteome</keyword>
<dbReference type="InterPro" id="IPR011011">
    <property type="entry name" value="Znf_FYVE_PHD"/>
</dbReference>
<evidence type="ECO:0000313" key="7">
    <source>
        <dbReference type="EMBL" id="KAI3405133.2"/>
    </source>
</evidence>
<keyword evidence="1" id="KW-0479">Metal-binding</keyword>
<dbReference type="Proteomes" id="UP001202479">
    <property type="component" value="Unassembled WGS sequence"/>
</dbReference>
<comment type="caution">
    <text evidence="7">The sequence shown here is derived from an EMBL/GenBank/DDBJ whole genome shotgun (WGS) entry which is preliminary data.</text>
</comment>
<dbReference type="InterPro" id="IPR019787">
    <property type="entry name" value="Znf_PHD-finger"/>
</dbReference>
<dbReference type="Gene3D" id="3.30.40.10">
    <property type="entry name" value="Zinc/RING finger domain, C3HC4 (zinc finger)"/>
    <property type="match status" value="2"/>
</dbReference>
<evidence type="ECO:0000259" key="6">
    <source>
        <dbReference type="PROSITE" id="PS50016"/>
    </source>
</evidence>
<feature type="compositionally biased region" description="Basic and acidic residues" evidence="5">
    <location>
        <begin position="243"/>
        <end position="256"/>
    </location>
</feature>
<dbReference type="InterPro" id="IPR052819">
    <property type="entry name" value="Chromatin_regulatory_protein"/>
</dbReference>
<accession>A0AAI9WYC2</accession>
<name>A0AAI9WYC2_9ASCO</name>
<dbReference type="GO" id="GO:0032221">
    <property type="term" value="C:Rpd3S complex"/>
    <property type="evidence" value="ECO:0007669"/>
    <property type="project" value="TreeGrafter"/>
</dbReference>
<feature type="domain" description="PHD-type" evidence="6">
    <location>
        <begin position="301"/>
        <end position="348"/>
    </location>
</feature>
<dbReference type="PROSITE" id="PS50016">
    <property type="entry name" value="ZF_PHD_2"/>
    <property type="match status" value="1"/>
</dbReference>
<reference evidence="7" key="1">
    <citation type="journal article" date="2022" name="DNA Res.">
        <title>Genome analysis of five recently described species of the CUG-Ser clade uncovers Candida theae as a new hybrid lineage with pathogenic potential in the Candida parapsilosis species complex.</title>
        <authorList>
            <person name="Mixao V."/>
            <person name="Del Olmo V."/>
            <person name="Hegedusova E."/>
            <person name="Saus E."/>
            <person name="Pryszcz L."/>
            <person name="Cillingova A."/>
            <person name="Nosek J."/>
            <person name="Gabaldon T."/>
        </authorList>
    </citation>
    <scope>NUCLEOTIDE SEQUENCE</scope>
    <source>
        <strain evidence="7">CBS 10844</strain>
    </source>
</reference>
<dbReference type="GeneID" id="73379706"/>
<protein>
    <recommendedName>
        <fullName evidence="6">PHD-type domain-containing protein</fullName>
    </recommendedName>
</protein>
<dbReference type="GO" id="GO:0006357">
    <property type="term" value="P:regulation of transcription by RNA polymerase II"/>
    <property type="evidence" value="ECO:0007669"/>
    <property type="project" value="TreeGrafter"/>
</dbReference>
<feature type="compositionally biased region" description="Low complexity" evidence="5">
    <location>
        <begin position="1"/>
        <end position="24"/>
    </location>
</feature>
<dbReference type="PANTHER" id="PTHR47636:SF1">
    <property type="entry name" value="TRANSCRIPTIONAL REGULATORY PROTEIN RCO1"/>
    <property type="match status" value="1"/>
</dbReference>
<dbReference type="PROSITE" id="PS01359">
    <property type="entry name" value="ZF_PHD_1"/>
    <property type="match status" value="1"/>
</dbReference>
<sequence>MASKGSSRSSSVSSSTSNGRSSSRQVLGVNGNNSNAKSQVAVASKKRRSPEVDDAAAAVVVAAAANGTGKRKSARIAQLEELTTPKLSASPEFRESSSSDIISDIENAQMCFQDRHKFMEPPLAPPTPGYTGLPLEEFPSAKIKKESLWPQKLRRGKSKDQENNGNVAPDSAVAAPDSIEDEKRNEKIEIERRYINGLQTSITEDITENSELRDSVDFSKPRLARQRKLKLIVKTPKQQQEQQQEHQPIKRSDKTTPKNALKKIKIISPQKVTSTKLLAPDTKITTTHEEEANEDTHKDNDDFCFSCGRPGVFICCEMCPKSFHFTCCDPPIEEPPEDDWFCHECIAKRNPSLLPNWNEIGIFGKLLNNLQIQNPKVFELPRRLREETFIGVTTGDYGAYSDDTEKPEVPVSKTNNGLQIAGFNRNPDLEIETLYDSNGNPRLCHKCGDSGQFHRTLIKCDYCPLIYHVDCLDYPMFGPKTIGDKWRCPNHVADLLPRGLPKMRQFKKTEVIESSLKSNFLEILAMGNFVVKFDAEPFIEDKSSTSSSSRVKLENIQPDASKQQQVLDTWGADMDAIHPEYRNRVNAGTFVTPSGISNAPRSRMMSIPNTSSPSLSIYRIPEKSIILDFINKFETKKEIVSQNQDYDYLSRLEQNPRERELVASLNSIKDRQKQLNLNALLKAAKIEVGDTSKETLSYKEIQDLIKTKKLMEAKGQDALLKFLQS</sequence>
<evidence type="ECO:0000256" key="2">
    <source>
        <dbReference type="ARBA" id="ARBA00022771"/>
    </source>
</evidence>
<dbReference type="InterPro" id="IPR013083">
    <property type="entry name" value="Znf_RING/FYVE/PHD"/>
</dbReference>
<dbReference type="Pfam" id="PF00628">
    <property type="entry name" value="PHD"/>
    <property type="match status" value="2"/>
</dbReference>
<dbReference type="PANTHER" id="PTHR47636">
    <property type="entry name" value="TRANSCRIPTIONAL REGULATORY PROTEIN RCO1"/>
    <property type="match status" value="1"/>
</dbReference>
<dbReference type="AlphaFoldDB" id="A0AAI9WYC2"/>
<evidence type="ECO:0000313" key="8">
    <source>
        <dbReference type="Proteomes" id="UP001202479"/>
    </source>
</evidence>
<evidence type="ECO:0000256" key="1">
    <source>
        <dbReference type="ARBA" id="ARBA00022723"/>
    </source>
</evidence>
<dbReference type="GO" id="GO:0008270">
    <property type="term" value="F:zinc ion binding"/>
    <property type="evidence" value="ECO:0007669"/>
    <property type="project" value="UniProtKB-KW"/>
</dbReference>
<feature type="region of interest" description="Disordered" evidence="5">
    <location>
        <begin position="146"/>
        <end position="184"/>
    </location>
</feature>
<feature type="region of interest" description="Disordered" evidence="5">
    <location>
        <begin position="1"/>
        <end position="53"/>
    </location>
</feature>
<organism evidence="7 8">
    <name type="scientific">Candida oxycetoniae</name>
    <dbReference type="NCBI Taxonomy" id="497107"/>
    <lineage>
        <taxon>Eukaryota</taxon>
        <taxon>Fungi</taxon>
        <taxon>Dikarya</taxon>
        <taxon>Ascomycota</taxon>
        <taxon>Saccharomycotina</taxon>
        <taxon>Pichiomycetes</taxon>
        <taxon>Debaryomycetaceae</taxon>
        <taxon>Candida/Lodderomyces clade</taxon>
        <taxon>Candida</taxon>
    </lineage>
</organism>
<proteinExistence type="predicted"/>